<geneLocation type="mitochondrion" evidence="2"/>
<protein>
    <recommendedName>
        <fullName evidence="3">Secreted protein</fullName>
    </recommendedName>
</protein>
<sequence length="69" mass="7983">MCLWLFLMCKFLLLSTLTKRPCKAVAPRNPFFLWNSSSTNLWLSMQLTLDRAQLFDVSSSRISVPNSTR</sequence>
<keyword evidence="2" id="KW-0496">Mitochondrion</keyword>
<dbReference type="EMBL" id="KY774314">
    <property type="protein sequence ID" value="ART30515.1"/>
    <property type="molecule type" value="Genomic_DNA"/>
</dbReference>
<dbReference type="AlphaFoldDB" id="A0A1Y0AZB4"/>
<evidence type="ECO:0000256" key="1">
    <source>
        <dbReference type="SAM" id="SignalP"/>
    </source>
</evidence>
<evidence type="ECO:0008006" key="3">
    <source>
        <dbReference type="Google" id="ProtNLM"/>
    </source>
</evidence>
<keyword evidence="1" id="KW-0732">Signal</keyword>
<evidence type="ECO:0000313" key="2">
    <source>
        <dbReference type="EMBL" id="ART30515.1"/>
    </source>
</evidence>
<name>A0A1Y0AZB4_9LAMI</name>
<organism evidence="2">
    <name type="scientific">Utricularia reniformis</name>
    <dbReference type="NCBI Taxonomy" id="192314"/>
    <lineage>
        <taxon>Eukaryota</taxon>
        <taxon>Viridiplantae</taxon>
        <taxon>Streptophyta</taxon>
        <taxon>Embryophyta</taxon>
        <taxon>Tracheophyta</taxon>
        <taxon>Spermatophyta</taxon>
        <taxon>Magnoliopsida</taxon>
        <taxon>eudicotyledons</taxon>
        <taxon>Gunneridae</taxon>
        <taxon>Pentapetalae</taxon>
        <taxon>asterids</taxon>
        <taxon>lamiids</taxon>
        <taxon>Lamiales</taxon>
        <taxon>Lentibulariaceae</taxon>
        <taxon>Utricularia</taxon>
    </lineage>
</organism>
<gene>
    <name evidence="2" type="ORF">AEK19_MT0237</name>
</gene>
<feature type="chain" id="PRO_5012349690" description="Secreted protein" evidence="1">
    <location>
        <begin position="25"/>
        <end position="69"/>
    </location>
</feature>
<reference evidence="2" key="1">
    <citation type="submission" date="2017-03" db="EMBL/GenBank/DDBJ databases">
        <title>The mitochondrial genome of the carnivorous plant Utricularia reniformis (Lentibulariaceae): structure, comparative analysis and evolutionary landmarks.</title>
        <authorList>
            <person name="Silva S.R."/>
            <person name="Alvarenga D.O."/>
            <person name="Michael T.P."/>
            <person name="Miranda V.F.O."/>
            <person name="Varani A.M."/>
        </authorList>
    </citation>
    <scope>NUCLEOTIDE SEQUENCE</scope>
</reference>
<proteinExistence type="predicted"/>
<accession>A0A1Y0AZB4</accession>
<feature type="signal peptide" evidence="1">
    <location>
        <begin position="1"/>
        <end position="24"/>
    </location>
</feature>